<feature type="active site" evidence="2">
    <location>
        <position position="267"/>
    </location>
</feature>
<dbReference type="AlphaFoldDB" id="A0A8H6XUJ7"/>
<protein>
    <submittedName>
        <fullName evidence="7">Acid protease</fullName>
    </submittedName>
</protein>
<dbReference type="OrthoDB" id="771136at2759"/>
<dbReference type="Gene3D" id="1.20.5.510">
    <property type="entry name" value="Single helix bin"/>
    <property type="match status" value="1"/>
</dbReference>
<feature type="transmembrane region" description="Helical" evidence="4">
    <location>
        <begin position="433"/>
        <end position="456"/>
    </location>
</feature>
<comment type="caution">
    <text evidence="7">The sequence shown here is derived from an EMBL/GenBank/DDBJ whole genome shotgun (WGS) entry which is preliminary data.</text>
</comment>
<evidence type="ECO:0000313" key="7">
    <source>
        <dbReference type="EMBL" id="KAF7346699.1"/>
    </source>
</evidence>
<dbReference type="InterPro" id="IPR034164">
    <property type="entry name" value="Pepsin-like_dom"/>
</dbReference>
<keyword evidence="8" id="KW-1185">Reference proteome</keyword>
<evidence type="ECO:0000256" key="3">
    <source>
        <dbReference type="SAM" id="MobiDB-lite"/>
    </source>
</evidence>
<feature type="compositionally biased region" description="Low complexity" evidence="3">
    <location>
        <begin position="388"/>
        <end position="422"/>
    </location>
</feature>
<evidence type="ECO:0000256" key="5">
    <source>
        <dbReference type="SAM" id="SignalP"/>
    </source>
</evidence>
<dbReference type="PROSITE" id="PS51767">
    <property type="entry name" value="PEPTIDASE_A1"/>
    <property type="match status" value="1"/>
</dbReference>
<evidence type="ECO:0000256" key="4">
    <source>
        <dbReference type="SAM" id="Phobius"/>
    </source>
</evidence>
<evidence type="ECO:0000259" key="6">
    <source>
        <dbReference type="PROSITE" id="PS51767"/>
    </source>
</evidence>
<sequence>MHLQLVHALFRACAVLSIVLSAHRSVAEPLHVPFRRFISRDYLDAARRTAARSDRTRNADVSSQNTRRDFFSFTSPFYVAEISIGTPPQKFALMVDTTISTTVVSAKGCTGCSSLGSSYDAAASSTSANKSTASINFPYLDGSVQGFISDDTITVGSLSVDKADFLQITDITAELPDPASGVLGLAFGGTGETTASPLWKTLVAANAASSSEMGFWLSSALTADNEQGGRGVSGSATLGSWTLEISAFNVGNKSIAITPNATLAMFDTTLDGIDGPEADVRTIYAAIPGSTEPEETIFQIPCNTTATISVSFGGQTWSIGAKDLVQEPVSSGSSECFGALGSVTGAQSPSWRFGLPFLQNVYTVFRENPASIGFAQLSTIAGGTGTPNATASTGGSSASAISSSHSSTSTSSNPGSTGGASTDTTVKTKSNTAAVAGGVSAGIIILLLLIAGVIFYRWRRRRQADPANYTVSAFHADVEAAPSGPSPSAATGAVTSMAMATSESTSPVTMSPVSSSAALVAMKRAQVEALNNHYGASNHLVQTPEGLHLSPATAVSSHSSPTSSSREASPGAGAGTTDPAILQELQTLRNEVRWLATQRTGDEPPPVYT</sequence>
<dbReference type="EMBL" id="JACAZH010000018">
    <property type="protein sequence ID" value="KAF7346699.1"/>
    <property type="molecule type" value="Genomic_DNA"/>
</dbReference>
<feature type="active site" evidence="2">
    <location>
        <position position="96"/>
    </location>
</feature>
<dbReference type="Gene3D" id="2.40.70.10">
    <property type="entry name" value="Acid Proteases"/>
    <property type="match status" value="2"/>
</dbReference>
<dbReference type="Pfam" id="PF00026">
    <property type="entry name" value="Asp"/>
    <property type="match status" value="1"/>
</dbReference>
<feature type="signal peptide" evidence="5">
    <location>
        <begin position="1"/>
        <end position="27"/>
    </location>
</feature>
<feature type="region of interest" description="Disordered" evidence="3">
    <location>
        <begin position="388"/>
        <end position="424"/>
    </location>
</feature>
<keyword evidence="4" id="KW-1133">Transmembrane helix</keyword>
<dbReference type="GO" id="GO:0006508">
    <property type="term" value="P:proteolysis"/>
    <property type="evidence" value="ECO:0007669"/>
    <property type="project" value="UniProtKB-KW"/>
</dbReference>
<evidence type="ECO:0000256" key="2">
    <source>
        <dbReference type="PIRSR" id="PIRSR601461-1"/>
    </source>
</evidence>
<feature type="domain" description="Peptidase A1" evidence="6">
    <location>
        <begin position="78"/>
        <end position="375"/>
    </location>
</feature>
<evidence type="ECO:0000256" key="1">
    <source>
        <dbReference type="ARBA" id="ARBA00007447"/>
    </source>
</evidence>
<name>A0A8H6XUJ7_9AGAR</name>
<organism evidence="7 8">
    <name type="scientific">Mycena sanguinolenta</name>
    <dbReference type="NCBI Taxonomy" id="230812"/>
    <lineage>
        <taxon>Eukaryota</taxon>
        <taxon>Fungi</taxon>
        <taxon>Dikarya</taxon>
        <taxon>Basidiomycota</taxon>
        <taxon>Agaricomycotina</taxon>
        <taxon>Agaricomycetes</taxon>
        <taxon>Agaricomycetidae</taxon>
        <taxon>Agaricales</taxon>
        <taxon>Marasmiineae</taxon>
        <taxon>Mycenaceae</taxon>
        <taxon>Mycena</taxon>
    </lineage>
</organism>
<dbReference type="InterPro" id="IPR033121">
    <property type="entry name" value="PEPTIDASE_A1"/>
</dbReference>
<comment type="similarity">
    <text evidence="1">Belongs to the peptidase A1 family.</text>
</comment>
<dbReference type="PANTHER" id="PTHR47966">
    <property type="entry name" value="BETA-SITE APP-CLEAVING ENZYME, ISOFORM A-RELATED"/>
    <property type="match status" value="1"/>
</dbReference>
<proteinExistence type="inferred from homology"/>
<feature type="chain" id="PRO_5034673899" evidence="5">
    <location>
        <begin position="28"/>
        <end position="609"/>
    </location>
</feature>
<keyword evidence="4" id="KW-0472">Membrane</keyword>
<feature type="compositionally biased region" description="Low complexity" evidence="3">
    <location>
        <begin position="550"/>
        <end position="570"/>
    </location>
</feature>
<dbReference type="Proteomes" id="UP000623467">
    <property type="component" value="Unassembled WGS sequence"/>
</dbReference>
<feature type="region of interest" description="Disordered" evidence="3">
    <location>
        <begin position="550"/>
        <end position="581"/>
    </location>
</feature>
<keyword evidence="5" id="KW-0732">Signal</keyword>
<dbReference type="InterPro" id="IPR021109">
    <property type="entry name" value="Peptidase_aspartic_dom_sf"/>
</dbReference>
<reference evidence="7" key="1">
    <citation type="submission" date="2020-05" db="EMBL/GenBank/DDBJ databases">
        <title>Mycena genomes resolve the evolution of fungal bioluminescence.</title>
        <authorList>
            <person name="Tsai I.J."/>
        </authorList>
    </citation>
    <scope>NUCLEOTIDE SEQUENCE</scope>
    <source>
        <strain evidence="7">160909Yilan</strain>
    </source>
</reference>
<keyword evidence="7" id="KW-0378">Hydrolase</keyword>
<gene>
    <name evidence="7" type="ORF">MSAN_01807700</name>
</gene>
<dbReference type="SUPFAM" id="SSF50630">
    <property type="entry name" value="Acid proteases"/>
    <property type="match status" value="1"/>
</dbReference>
<evidence type="ECO:0000313" key="8">
    <source>
        <dbReference type="Proteomes" id="UP000623467"/>
    </source>
</evidence>
<dbReference type="PANTHER" id="PTHR47966:SF51">
    <property type="entry name" value="BETA-SITE APP-CLEAVING ENZYME, ISOFORM A-RELATED"/>
    <property type="match status" value="1"/>
</dbReference>
<accession>A0A8H6XUJ7</accession>
<dbReference type="CDD" id="cd05471">
    <property type="entry name" value="pepsin_like"/>
    <property type="match status" value="1"/>
</dbReference>
<keyword evidence="7" id="KW-0645">Protease</keyword>
<dbReference type="GO" id="GO:0004190">
    <property type="term" value="F:aspartic-type endopeptidase activity"/>
    <property type="evidence" value="ECO:0007669"/>
    <property type="project" value="InterPro"/>
</dbReference>
<keyword evidence="4" id="KW-0812">Transmembrane</keyword>
<dbReference type="InterPro" id="IPR001461">
    <property type="entry name" value="Aspartic_peptidase_A1"/>
</dbReference>